<feature type="transmembrane region" description="Helical" evidence="6">
    <location>
        <begin position="106"/>
        <end position="127"/>
    </location>
</feature>
<keyword evidence="9" id="KW-1185">Reference proteome</keyword>
<dbReference type="InParanoid" id="A0A316YJJ8"/>
<keyword evidence="8" id="KW-0560">Oxidoreductase</keyword>
<keyword evidence="8" id="KW-0575">Peroxidase</keyword>
<keyword evidence="5 6" id="KW-0472">Membrane</keyword>
<dbReference type="AlphaFoldDB" id="A0A316YJJ8"/>
<dbReference type="GeneID" id="37040434"/>
<dbReference type="InterPro" id="IPR036938">
    <property type="entry name" value="PAP2/HPO_sf"/>
</dbReference>
<evidence type="ECO:0000313" key="8">
    <source>
        <dbReference type="EMBL" id="PWN88263.1"/>
    </source>
</evidence>
<comment type="subcellular location">
    <subcellularLocation>
        <location evidence="1">Membrane</location>
        <topology evidence="1">Multi-pass membrane protein</topology>
    </subcellularLocation>
</comment>
<feature type="non-terminal residue" evidence="8">
    <location>
        <position position="276"/>
    </location>
</feature>
<evidence type="ECO:0000256" key="4">
    <source>
        <dbReference type="ARBA" id="ARBA00022989"/>
    </source>
</evidence>
<dbReference type="STRING" id="215250.A0A316YJJ8"/>
<evidence type="ECO:0000256" key="2">
    <source>
        <dbReference type="ARBA" id="ARBA00008816"/>
    </source>
</evidence>
<dbReference type="Gene3D" id="1.20.144.10">
    <property type="entry name" value="Phosphatidic acid phosphatase type 2/haloperoxidase"/>
    <property type="match status" value="1"/>
</dbReference>
<name>A0A316YJJ8_9BASI</name>
<dbReference type="CDD" id="cd03390">
    <property type="entry name" value="PAP2_containing_1_like"/>
    <property type="match status" value="1"/>
</dbReference>
<feature type="non-terminal residue" evidence="8">
    <location>
        <position position="1"/>
    </location>
</feature>
<feature type="transmembrane region" description="Helical" evidence="6">
    <location>
        <begin position="77"/>
        <end position="99"/>
    </location>
</feature>
<dbReference type="GO" id="GO:0008195">
    <property type="term" value="F:phosphatidate phosphatase activity"/>
    <property type="evidence" value="ECO:0007669"/>
    <property type="project" value="TreeGrafter"/>
</dbReference>
<reference evidence="8 9" key="1">
    <citation type="journal article" date="2018" name="Mol. Biol. Evol.">
        <title>Broad Genomic Sampling Reveals a Smut Pathogenic Ancestry of the Fungal Clade Ustilaginomycotina.</title>
        <authorList>
            <person name="Kijpornyongpan T."/>
            <person name="Mondo S.J."/>
            <person name="Barry K."/>
            <person name="Sandor L."/>
            <person name="Lee J."/>
            <person name="Lipzen A."/>
            <person name="Pangilinan J."/>
            <person name="LaButti K."/>
            <person name="Hainaut M."/>
            <person name="Henrissat B."/>
            <person name="Grigoriev I.V."/>
            <person name="Spatafora J.W."/>
            <person name="Aime M.C."/>
        </authorList>
    </citation>
    <scope>NUCLEOTIDE SEQUENCE [LARGE SCALE GENOMIC DNA]</scope>
    <source>
        <strain evidence="8 9">MCA 4198</strain>
    </source>
</reference>
<comment type="similarity">
    <text evidence="2">Belongs to the PA-phosphatase related phosphoesterase family.</text>
</comment>
<protein>
    <submittedName>
        <fullName evidence="8">Acid phosphatase/Vanadium-dependent haloperoxidase</fullName>
    </submittedName>
</protein>
<feature type="domain" description="Phosphatidic acid phosphatase type 2/haloperoxidase" evidence="7">
    <location>
        <begin position="110"/>
        <end position="257"/>
    </location>
</feature>
<dbReference type="OrthoDB" id="8907274at2759"/>
<evidence type="ECO:0000256" key="6">
    <source>
        <dbReference type="SAM" id="Phobius"/>
    </source>
</evidence>
<dbReference type="GO" id="GO:0006644">
    <property type="term" value="P:phospholipid metabolic process"/>
    <property type="evidence" value="ECO:0007669"/>
    <property type="project" value="InterPro"/>
</dbReference>
<keyword evidence="3 6" id="KW-0812">Transmembrane</keyword>
<dbReference type="InterPro" id="IPR043216">
    <property type="entry name" value="PAP-like"/>
</dbReference>
<dbReference type="Pfam" id="PF01569">
    <property type="entry name" value="PAP2"/>
    <property type="match status" value="1"/>
</dbReference>
<dbReference type="RefSeq" id="XP_025375461.1">
    <property type="nucleotide sequence ID" value="XM_025518518.1"/>
</dbReference>
<dbReference type="FunCoup" id="A0A316YJJ8">
    <property type="interactions" value="53"/>
</dbReference>
<evidence type="ECO:0000256" key="5">
    <source>
        <dbReference type="ARBA" id="ARBA00023136"/>
    </source>
</evidence>
<dbReference type="GO" id="GO:0046839">
    <property type="term" value="P:phospholipid dephosphorylation"/>
    <property type="evidence" value="ECO:0007669"/>
    <property type="project" value="TreeGrafter"/>
</dbReference>
<evidence type="ECO:0000256" key="1">
    <source>
        <dbReference type="ARBA" id="ARBA00004141"/>
    </source>
</evidence>
<dbReference type="SMART" id="SM00014">
    <property type="entry name" value="acidPPc"/>
    <property type="match status" value="1"/>
</dbReference>
<accession>A0A316YJJ8</accession>
<dbReference type="PANTHER" id="PTHR10165:SF35">
    <property type="entry name" value="RE23632P"/>
    <property type="match status" value="1"/>
</dbReference>
<feature type="transmembrane region" description="Helical" evidence="6">
    <location>
        <begin position="181"/>
        <end position="199"/>
    </location>
</feature>
<dbReference type="Proteomes" id="UP000245768">
    <property type="component" value="Unassembled WGS sequence"/>
</dbReference>
<proteinExistence type="inferred from homology"/>
<evidence type="ECO:0000256" key="3">
    <source>
        <dbReference type="ARBA" id="ARBA00022692"/>
    </source>
</evidence>
<sequence length="276" mass="30747">YSQIQRRRTHMSASRRNEGTARTFWKIVASYSLDWVMTFLLAGLLALINDVYGFRREFSLTDTSIQHTFATSERVPVWLLVVLAVIVPIVILAIVSLGVTRSVWDFHASLLSFILTHAIVVTATTMLKVTVGRPRPDLIDRCQPAAGSTNRTPYGLATQSVCTVALDSSKLRDGFRSFPSGHSSTAFAGLTFLSLYLAGKLHLAHRTRAHAATQWIVFFPMIGAALIAVSRTMDYRHHATDVIAGSILGAIVAFVTYFFYFPPLRHRDSHKPWAPR</sequence>
<dbReference type="PANTHER" id="PTHR10165">
    <property type="entry name" value="LIPID PHOSPHATE PHOSPHATASE"/>
    <property type="match status" value="1"/>
</dbReference>
<keyword evidence="4 6" id="KW-1133">Transmembrane helix</keyword>
<feature type="transmembrane region" description="Helical" evidence="6">
    <location>
        <begin position="211"/>
        <end position="230"/>
    </location>
</feature>
<organism evidence="8 9">
    <name type="scientific">Acaromyces ingoldii</name>
    <dbReference type="NCBI Taxonomy" id="215250"/>
    <lineage>
        <taxon>Eukaryota</taxon>
        <taxon>Fungi</taxon>
        <taxon>Dikarya</taxon>
        <taxon>Basidiomycota</taxon>
        <taxon>Ustilaginomycotina</taxon>
        <taxon>Exobasidiomycetes</taxon>
        <taxon>Exobasidiales</taxon>
        <taxon>Cryptobasidiaceae</taxon>
        <taxon>Acaromyces</taxon>
    </lineage>
</organism>
<evidence type="ECO:0000313" key="9">
    <source>
        <dbReference type="Proteomes" id="UP000245768"/>
    </source>
</evidence>
<feature type="transmembrane region" description="Helical" evidence="6">
    <location>
        <begin position="24"/>
        <end position="48"/>
    </location>
</feature>
<dbReference type="GO" id="GO:0016020">
    <property type="term" value="C:membrane"/>
    <property type="evidence" value="ECO:0007669"/>
    <property type="project" value="UniProtKB-SubCell"/>
</dbReference>
<dbReference type="SUPFAM" id="SSF48317">
    <property type="entry name" value="Acid phosphatase/Vanadium-dependent haloperoxidase"/>
    <property type="match status" value="1"/>
</dbReference>
<dbReference type="InterPro" id="IPR000326">
    <property type="entry name" value="PAP2/HPO"/>
</dbReference>
<gene>
    <name evidence="8" type="ORF">FA10DRAFT_218040</name>
</gene>
<dbReference type="GO" id="GO:0004601">
    <property type="term" value="F:peroxidase activity"/>
    <property type="evidence" value="ECO:0007669"/>
    <property type="project" value="UniProtKB-KW"/>
</dbReference>
<feature type="transmembrane region" description="Helical" evidence="6">
    <location>
        <begin position="242"/>
        <end position="261"/>
    </location>
</feature>
<evidence type="ECO:0000259" key="7">
    <source>
        <dbReference type="SMART" id="SM00014"/>
    </source>
</evidence>
<dbReference type="EMBL" id="KZ819638">
    <property type="protein sequence ID" value="PWN88263.1"/>
    <property type="molecule type" value="Genomic_DNA"/>
</dbReference>